<organism evidence="1 2">
    <name type="scientific">Halorubrum glutamatedens</name>
    <dbReference type="NCBI Taxonomy" id="2707018"/>
    <lineage>
        <taxon>Archaea</taxon>
        <taxon>Methanobacteriati</taxon>
        <taxon>Methanobacteriota</taxon>
        <taxon>Stenosarchaea group</taxon>
        <taxon>Halobacteria</taxon>
        <taxon>Halobacteriales</taxon>
        <taxon>Haloferacaceae</taxon>
        <taxon>Halorubrum</taxon>
    </lineage>
</organism>
<name>A0ABD5QTF0_9EURY</name>
<evidence type="ECO:0000313" key="1">
    <source>
        <dbReference type="EMBL" id="MFC5135473.1"/>
    </source>
</evidence>
<dbReference type="RefSeq" id="WP_162498080.1">
    <property type="nucleotide sequence ID" value="NZ_JBHSKV010000017.1"/>
</dbReference>
<dbReference type="Proteomes" id="UP001596145">
    <property type="component" value="Unassembled WGS sequence"/>
</dbReference>
<reference evidence="1 2" key="1">
    <citation type="journal article" date="2019" name="Int. J. Syst. Evol. Microbiol.">
        <title>The Global Catalogue of Microorganisms (GCM) 10K type strain sequencing project: providing services to taxonomists for standard genome sequencing and annotation.</title>
        <authorList>
            <consortium name="The Broad Institute Genomics Platform"/>
            <consortium name="The Broad Institute Genome Sequencing Center for Infectious Disease"/>
            <person name="Wu L."/>
            <person name="Ma J."/>
        </authorList>
    </citation>
    <scope>NUCLEOTIDE SEQUENCE [LARGE SCALE GENOMIC DNA]</scope>
    <source>
        <strain evidence="1 2">CGMCC 1.16026</strain>
    </source>
</reference>
<evidence type="ECO:0008006" key="3">
    <source>
        <dbReference type="Google" id="ProtNLM"/>
    </source>
</evidence>
<keyword evidence="2" id="KW-1185">Reference proteome</keyword>
<gene>
    <name evidence="1" type="ORF">ACFPJA_12200</name>
</gene>
<accession>A0ABD5QTF0</accession>
<comment type="caution">
    <text evidence="1">The sequence shown here is derived from an EMBL/GenBank/DDBJ whole genome shotgun (WGS) entry which is preliminary data.</text>
</comment>
<dbReference type="AlphaFoldDB" id="A0ABD5QTF0"/>
<sequence>MTTDVQICSDCGWQRSGSDKINPHRKQCPKCGAYFFGREEIQWFGGNEPGYKP</sequence>
<dbReference type="EMBL" id="JBHSKV010000017">
    <property type="protein sequence ID" value="MFC5135473.1"/>
    <property type="molecule type" value="Genomic_DNA"/>
</dbReference>
<evidence type="ECO:0000313" key="2">
    <source>
        <dbReference type="Proteomes" id="UP001596145"/>
    </source>
</evidence>
<proteinExistence type="predicted"/>
<protein>
    <recommendedName>
        <fullName evidence="3">Small CPxCG-related zinc finger protein</fullName>
    </recommendedName>
</protein>